<evidence type="ECO:0000259" key="2">
    <source>
        <dbReference type="PROSITE" id="PS50948"/>
    </source>
</evidence>
<dbReference type="Gene3D" id="3.50.4.10">
    <property type="entry name" value="Hepatocyte Growth Factor"/>
    <property type="match status" value="2"/>
</dbReference>
<evidence type="ECO:0000313" key="3">
    <source>
        <dbReference type="EMBL" id="KAI1716273.1"/>
    </source>
</evidence>
<organism evidence="3 4">
    <name type="scientific">Ditylenchus destructor</name>
    <dbReference type="NCBI Taxonomy" id="166010"/>
    <lineage>
        <taxon>Eukaryota</taxon>
        <taxon>Metazoa</taxon>
        <taxon>Ecdysozoa</taxon>
        <taxon>Nematoda</taxon>
        <taxon>Chromadorea</taxon>
        <taxon>Rhabditida</taxon>
        <taxon>Tylenchina</taxon>
        <taxon>Tylenchomorpha</taxon>
        <taxon>Sphaerularioidea</taxon>
        <taxon>Anguinidae</taxon>
        <taxon>Anguininae</taxon>
        <taxon>Ditylenchus</taxon>
    </lineage>
</organism>
<protein>
    <submittedName>
        <fullName evidence="3">PAN domain-containing protein</fullName>
    </submittedName>
</protein>
<feature type="region of interest" description="Disordered" evidence="1">
    <location>
        <begin position="595"/>
        <end position="630"/>
    </location>
</feature>
<evidence type="ECO:0000256" key="1">
    <source>
        <dbReference type="SAM" id="MobiDB-lite"/>
    </source>
</evidence>
<proteinExistence type="predicted"/>
<feature type="compositionally biased region" description="Basic and acidic residues" evidence="1">
    <location>
        <begin position="615"/>
        <end position="630"/>
    </location>
</feature>
<dbReference type="Pfam" id="PF00024">
    <property type="entry name" value="PAN_1"/>
    <property type="match status" value="3"/>
</dbReference>
<name>A0AAD4N401_9BILA</name>
<feature type="domain" description="Apple" evidence="2">
    <location>
        <begin position="413"/>
        <end position="503"/>
    </location>
</feature>
<feature type="domain" description="Apple" evidence="2">
    <location>
        <begin position="110"/>
        <end position="178"/>
    </location>
</feature>
<dbReference type="AlphaFoldDB" id="A0AAD4N401"/>
<dbReference type="Proteomes" id="UP001201812">
    <property type="component" value="Unassembled WGS sequence"/>
</dbReference>
<dbReference type="CDD" id="cd01099">
    <property type="entry name" value="PAN_AP_HGF"/>
    <property type="match status" value="1"/>
</dbReference>
<dbReference type="SMART" id="SM00473">
    <property type="entry name" value="PAN_AP"/>
    <property type="match status" value="3"/>
</dbReference>
<dbReference type="InterPro" id="IPR003609">
    <property type="entry name" value="Pan_app"/>
</dbReference>
<dbReference type="EMBL" id="JAKKPZ010000010">
    <property type="protein sequence ID" value="KAI1716273.1"/>
    <property type="molecule type" value="Genomic_DNA"/>
</dbReference>
<keyword evidence="4" id="KW-1185">Reference proteome</keyword>
<sequence>MSDKKDNTAPLAIKDYGAQMRQNGIRMLIHRPDCSVSFMEHIAIIKGCFPMQQPFSYPSTYSYAPPPPAYGSPYSSASKSRMASDTHTFVENNNLDEDVVNYEPQTQQECIQRYIDSGITCASAFENRTPSSEAECHRICADNAVCRSFQFDSAGMVCELFDLEPSTRALPDFMTVSAPPSPFADDPFSTGGNYKRHKRFAPTNGIPLDSVPPNHKAMASSPIGIPQGPIPLPHLSSSVEKCEPAIIPSNGKILVVLDPDCGKSGLFSSSPMLPTLIGGGMEPFTSANPHRMPAGIAGANTAEVIPEIPDCPDGSRARIQLIDGISLVEERPVANIQLGSADVCLHVCRSNAHLDGTRFAKTCRAATFDRNTGRCEIINDAISPNGELNYVPNPDSIYFEKFCVSESELPLGCDDVVHRIPQHTLDSRAAGTGAVVTAKSQTECIRRCITAQKRLGFECASASFYFDWSADNCYLSRFTRINRPDIYVAERRHLVDYLELAPCMRHAWQHDDAMGSSWSPWSDCDANSSTRNRRRNCTNCVNKVETQTEPCINKMSLMKEFPGMLNAIEAEDAKRFKPATAPGEPALFGEQDYENQEEVSFFGPPHQPPKGNQPARKDTKGEDDSVKCDPHRQCCQKPTDVSFARGCSIGYRILSDGKNVPCLPESCQ</sequence>
<comment type="caution">
    <text evidence="3">The sequence shown here is derived from an EMBL/GenBank/DDBJ whole genome shotgun (WGS) entry which is preliminary data.</text>
</comment>
<dbReference type="SUPFAM" id="SSF57414">
    <property type="entry name" value="Hairpin loop containing domain-like"/>
    <property type="match status" value="3"/>
</dbReference>
<feature type="domain" description="Apple" evidence="2">
    <location>
        <begin position="311"/>
        <end position="403"/>
    </location>
</feature>
<gene>
    <name evidence="3" type="ORF">DdX_07314</name>
</gene>
<accession>A0AAD4N401</accession>
<dbReference type="PROSITE" id="PS50948">
    <property type="entry name" value="PAN"/>
    <property type="match status" value="3"/>
</dbReference>
<evidence type="ECO:0000313" key="4">
    <source>
        <dbReference type="Proteomes" id="UP001201812"/>
    </source>
</evidence>
<reference evidence="3" key="1">
    <citation type="submission" date="2022-01" db="EMBL/GenBank/DDBJ databases">
        <title>Genome Sequence Resource for Two Populations of Ditylenchus destructor, the Migratory Endoparasitic Phytonematode.</title>
        <authorList>
            <person name="Zhang H."/>
            <person name="Lin R."/>
            <person name="Xie B."/>
        </authorList>
    </citation>
    <scope>NUCLEOTIDE SEQUENCE</scope>
    <source>
        <strain evidence="3">BazhouSP</strain>
    </source>
</reference>